<evidence type="ECO:0000313" key="1">
    <source>
        <dbReference type="EMBL" id="KAB0678499.1"/>
    </source>
</evidence>
<dbReference type="AlphaFoldDB" id="A0A7V7PMS9"/>
<evidence type="ECO:0008006" key="3">
    <source>
        <dbReference type="Google" id="ProtNLM"/>
    </source>
</evidence>
<sequence>MIVEDDAETADRLVHFVQSNGGEAVGPFACTREALAVVREHPDVDSVMVGADLQGDLALPLVRQLERRHVSIIWIIGHDGRFVAADGEGDALVYRLAGDPHNVMRVSLAH</sequence>
<dbReference type="SUPFAM" id="SSF52172">
    <property type="entry name" value="CheY-like"/>
    <property type="match status" value="1"/>
</dbReference>
<dbReference type="RefSeq" id="WP_150971273.1">
    <property type="nucleotide sequence ID" value="NZ_VZDO01000013.1"/>
</dbReference>
<protein>
    <recommendedName>
        <fullName evidence="3">Response regulatory domain-containing protein</fullName>
    </recommendedName>
</protein>
<proteinExistence type="predicted"/>
<name>A0A7V7PMS9_9HYPH</name>
<evidence type="ECO:0000313" key="2">
    <source>
        <dbReference type="Proteomes" id="UP000432089"/>
    </source>
</evidence>
<keyword evidence="2" id="KW-1185">Reference proteome</keyword>
<gene>
    <name evidence="1" type="ORF">F6X38_15845</name>
</gene>
<dbReference type="EMBL" id="VZDO01000013">
    <property type="protein sequence ID" value="KAB0678499.1"/>
    <property type="molecule type" value="Genomic_DNA"/>
</dbReference>
<reference evidence="1 2" key="1">
    <citation type="submission" date="2019-09" db="EMBL/GenBank/DDBJ databases">
        <title>YIM 132180 draft genome.</title>
        <authorList>
            <person name="Zhang K."/>
        </authorList>
    </citation>
    <scope>NUCLEOTIDE SEQUENCE [LARGE SCALE GENOMIC DNA]</scope>
    <source>
        <strain evidence="1 2">YIM 132180</strain>
    </source>
</reference>
<organism evidence="1 2">
    <name type="scientific">Plantimonas leprariae</name>
    <dbReference type="NCBI Taxonomy" id="2615207"/>
    <lineage>
        <taxon>Bacteria</taxon>
        <taxon>Pseudomonadati</taxon>
        <taxon>Pseudomonadota</taxon>
        <taxon>Alphaproteobacteria</taxon>
        <taxon>Hyphomicrobiales</taxon>
        <taxon>Aurantimonadaceae</taxon>
        <taxon>Plantimonas</taxon>
    </lineage>
</organism>
<comment type="caution">
    <text evidence="1">The sequence shown here is derived from an EMBL/GenBank/DDBJ whole genome shotgun (WGS) entry which is preliminary data.</text>
</comment>
<dbReference type="Proteomes" id="UP000432089">
    <property type="component" value="Unassembled WGS sequence"/>
</dbReference>
<accession>A0A7V7PMS9</accession>
<dbReference type="InterPro" id="IPR011006">
    <property type="entry name" value="CheY-like_superfamily"/>
</dbReference>
<dbReference type="Gene3D" id="3.40.50.2300">
    <property type="match status" value="1"/>
</dbReference>